<sequence>MTHTVALAITDNFLDGEQALYLEQLYTQYQTDATQLSAEWQQYFQALEQTVLNPGVPQVALAHAQLTDLQTWQAKVSRFIRDYRTLGHLAAKINPLGDYEYQVPVPELELGFYQLDQLDPDTLFDPGLLKLNTRPTLRNILQALQDTYTRSLGFEFMHIMNLEERVWLQNRIEPNRAQDQLSPAQKLQILDYLTAAEGFEQYLHRRYVGQKRFGLEGGESLIPLLQTLIQDGGTQGLQEIVIGMAHRGRLNVLINVLAKPSAELFKEFEGKVNESNYTSDVKYHKGYSANVQTAGGVLHLALAFNPSHLEIVSPVVEGSVRARQDRREDKDGSQVLSVIIHGDAAFAGQGVVMETFNMAQTRGYRTRGTVHIVINNQIGFTTSTVNDSRSTYYPTDVAKMINAPIIHVNGDDPEAVVYATRVALEYRQTFQKDVVLDLVCYRRLGHNEADEPTMTQPVMYDIIRHLPSTRTQYAQRLIQAGLLSQAQADERIKAYRSRLDAGEVVGFNVTEQGLPLELQTHWRLYLGAHWRETVNTAYPAARLQAMAERSISQIPADFVVHPRVLKVLEARLDMAKGERPADWGFGETMAYASLVEEGFDVRLSGQDSGRGTFSHRHAVLHHQRQRRQWTPLKYIAEHQANFTVIDSVLSEEAVLAFEYGYATAEPETLVIWEAQFGDFVNGAQVVIDQFISSGEQKWQRLCGLVLFLPHGFEGQGPEHSSARIERFAQLAAQDNMQICIPTTPAQTFHMLRRQMLRKYRKPLIVFTPKSLLRHPLAVNPLSDFSQGGFQLVIDDIDSVTPADKAQITRLVICSGKVYYDLLEERRKQGLNHVAIIRLEQVYPFPAPELLAIANHYPNLATAVWCQEEPRNQGLWNNIRHRFEACQTHNIGCVSRPAMAAPAVGSLYVHQQQQQALVHEALGINPVQ</sequence>
<dbReference type="InterPro" id="IPR001017">
    <property type="entry name" value="DH_E1"/>
</dbReference>
<evidence type="ECO:0000313" key="13">
    <source>
        <dbReference type="EMBL" id="WGZ91654.1"/>
    </source>
</evidence>
<dbReference type="InterPro" id="IPR011603">
    <property type="entry name" value="2oxoglutarate_DH_E1"/>
</dbReference>
<dbReference type="KEGG" id="tdu:QJT80_04075"/>
<evidence type="ECO:0000256" key="9">
    <source>
        <dbReference type="ARBA" id="ARBA00023152"/>
    </source>
</evidence>
<dbReference type="SUPFAM" id="SSF52518">
    <property type="entry name" value="Thiamin diphosphate-binding fold (THDP-binding)"/>
    <property type="match status" value="2"/>
</dbReference>
<gene>
    <name evidence="13" type="ORF">QJT80_04075</name>
</gene>
<evidence type="ECO:0000256" key="5">
    <source>
        <dbReference type="ARBA" id="ARBA00012280"/>
    </source>
</evidence>
<evidence type="ECO:0000256" key="2">
    <source>
        <dbReference type="ARBA" id="ARBA00003906"/>
    </source>
</evidence>
<organism evidence="13">
    <name type="scientific">Candidatus Thiocaldithrix dubininis</name>
    <dbReference type="NCBI Taxonomy" id="3080823"/>
    <lineage>
        <taxon>Bacteria</taxon>
        <taxon>Pseudomonadati</taxon>
        <taxon>Pseudomonadota</taxon>
        <taxon>Gammaproteobacteria</taxon>
        <taxon>Thiotrichales</taxon>
        <taxon>Thiotrichaceae</taxon>
        <taxon>Candidatus Thiocaldithrix</taxon>
    </lineage>
</organism>
<evidence type="ECO:0000256" key="7">
    <source>
        <dbReference type="ARBA" id="ARBA00023002"/>
    </source>
</evidence>
<keyword evidence="9" id="KW-0324">Glycolysis</keyword>
<evidence type="ECO:0000256" key="3">
    <source>
        <dbReference type="ARBA" id="ARBA00006936"/>
    </source>
</evidence>
<evidence type="ECO:0000256" key="1">
    <source>
        <dbReference type="ARBA" id="ARBA00001964"/>
    </source>
</evidence>
<dbReference type="InterPro" id="IPR042179">
    <property type="entry name" value="KGD_C_sf"/>
</dbReference>
<dbReference type="NCBIfam" id="NF008907">
    <property type="entry name" value="PRK12270.1"/>
    <property type="match status" value="1"/>
</dbReference>
<name>A0AA95HAX5_9GAMM</name>
<comment type="function">
    <text evidence="2">E1 component of the 2-oxoglutarate dehydrogenase (OGDH) complex which catalyzes the decarboxylation of 2-oxoglutarate, the first step in the conversion of 2-oxoglutarate to succinyl-CoA and CO(2).</text>
</comment>
<dbReference type="Proteomes" id="UP001300672">
    <property type="component" value="Chromosome"/>
</dbReference>
<dbReference type="FunFam" id="3.40.50.12470:FF:000009">
    <property type="entry name" value="2-oxoglutarate dehydrogenase E1 component"/>
    <property type="match status" value="1"/>
</dbReference>
<dbReference type="PANTHER" id="PTHR23152">
    <property type="entry name" value="2-OXOGLUTARATE DEHYDROGENASE"/>
    <property type="match status" value="1"/>
</dbReference>
<dbReference type="GO" id="GO:0004591">
    <property type="term" value="F:oxoglutarate dehydrogenase (succinyl-transferring) activity"/>
    <property type="evidence" value="ECO:0007669"/>
    <property type="project" value="UniProtKB-EC"/>
</dbReference>
<dbReference type="GO" id="GO:0030976">
    <property type="term" value="F:thiamine pyrophosphate binding"/>
    <property type="evidence" value="ECO:0007669"/>
    <property type="project" value="InterPro"/>
</dbReference>
<dbReference type="InterPro" id="IPR032106">
    <property type="entry name" value="2-oxogl_dehyd_N"/>
</dbReference>
<dbReference type="Gene3D" id="3.40.50.11610">
    <property type="entry name" value="Multifunctional 2-oxoglutarate metabolism enzyme, C-terminal domain"/>
    <property type="match status" value="1"/>
</dbReference>
<dbReference type="InterPro" id="IPR029061">
    <property type="entry name" value="THDP-binding"/>
</dbReference>
<comment type="subunit">
    <text evidence="4">Homodimer. Part of the 2-oxoglutarate dehydrogenase (OGDH) complex composed of E1 (2-oxoglutarate dehydrogenase), E2 (dihydrolipoamide succinyltransferase) and E3 (dihydrolipoamide dehydrogenase); the complex contains multiple copies of the three enzymatic components (E1, E2 and E3).</text>
</comment>
<evidence type="ECO:0000256" key="4">
    <source>
        <dbReference type="ARBA" id="ARBA00011301"/>
    </source>
</evidence>
<evidence type="ECO:0000259" key="12">
    <source>
        <dbReference type="SMART" id="SM00861"/>
    </source>
</evidence>
<dbReference type="InterPro" id="IPR005475">
    <property type="entry name" value="Transketolase-like_Pyr-bd"/>
</dbReference>
<dbReference type="Pfam" id="PF16078">
    <property type="entry name" value="2-oxogl_dehyd_N"/>
    <property type="match status" value="1"/>
</dbReference>
<dbReference type="EC" id="1.2.4.2" evidence="5"/>
<dbReference type="Gene3D" id="1.10.287.1150">
    <property type="entry name" value="TPP helical domain"/>
    <property type="match status" value="1"/>
</dbReference>
<comment type="cofactor">
    <cofactor evidence="1">
        <name>thiamine diphosphate</name>
        <dbReference type="ChEBI" id="CHEBI:58937"/>
    </cofactor>
</comment>
<dbReference type="SMART" id="SM00861">
    <property type="entry name" value="Transket_pyr"/>
    <property type="match status" value="1"/>
</dbReference>
<dbReference type="NCBIfam" id="TIGR00239">
    <property type="entry name" value="2oxo_dh_E1"/>
    <property type="match status" value="1"/>
</dbReference>
<keyword evidence="8" id="KW-0786">Thiamine pyrophosphate</keyword>
<evidence type="ECO:0000256" key="11">
    <source>
        <dbReference type="ARBA" id="ARBA00051911"/>
    </source>
</evidence>
<keyword evidence="7 13" id="KW-0560">Oxidoreductase</keyword>
<reference evidence="13" key="2">
    <citation type="submission" date="2023-04" db="EMBL/GenBank/DDBJ databases">
        <authorList>
            <person name="Beletskiy A.V."/>
            <person name="Mardanov A.V."/>
            <person name="Ravin N.V."/>
        </authorList>
    </citation>
    <scope>NUCLEOTIDE SEQUENCE</scope>
    <source>
        <strain evidence="13">GKL-01</strain>
    </source>
</reference>
<reference evidence="13" key="1">
    <citation type="journal article" date="2023" name="Int. J. Mol. Sci.">
        <title>Metagenomics Revealed a New Genus 'Candidatus Thiocaldithrix dubininis' gen. nov., sp. nov. and a New Species 'Candidatus Thiothrix putei' sp. nov. in the Family Thiotrichaceae, Some Members of Which Have Traits of Both Na+- and H+-Motive Energetics.</title>
        <authorList>
            <person name="Ravin N.V."/>
            <person name="Muntyan M.S."/>
            <person name="Smolyakov D.D."/>
            <person name="Rudenko T.S."/>
            <person name="Beletsky A.V."/>
            <person name="Mardanov A.V."/>
            <person name="Grabovich M.Y."/>
        </authorList>
    </citation>
    <scope>NUCLEOTIDE SEQUENCE</scope>
    <source>
        <strain evidence="13">GKL-01</strain>
    </source>
</reference>
<dbReference type="Pfam" id="PF00676">
    <property type="entry name" value="E1_dh"/>
    <property type="match status" value="1"/>
</dbReference>
<dbReference type="PANTHER" id="PTHR23152:SF4">
    <property type="entry name" value="2-OXOADIPATE DEHYDROGENASE COMPLEX COMPONENT E1"/>
    <property type="match status" value="1"/>
</dbReference>
<dbReference type="AlphaFoldDB" id="A0AA95HAX5"/>
<comment type="similarity">
    <text evidence="3">Belongs to the alpha-ketoglutarate dehydrogenase family.</text>
</comment>
<evidence type="ECO:0000256" key="10">
    <source>
        <dbReference type="ARBA" id="ARBA00030680"/>
    </source>
</evidence>
<dbReference type="EMBL" id="CP124755">
    <property type="protein sequence ID" value="WGZ91654.1"/>
    <property type="molecule type" value="Genomic_DNA"/>
</dbReference>
<comment type="catalytic activity">
    <reaction evidence="11">
        <text>N(6)-[(R)-lipoyl]-L-lysyl-[protein] + 2-oxoglutarate + H(+) = N(6)-[(R)-S(8)-succinyldihydrolipoyl]-L-lysyl-[protein] + CO2</text>
        <dbReference type="Rhea" id="RHEA:12188"/>
        <dbReference type="Rhea" id="RHEA-COMP:10474"/>
        <dbReference type="Rhea" id="RHEA-COMP:20092"/>
        <dbReference type="ChEBI" id="CHEBI:15378"/>
        <dbReference type="ChEBI" id="CHEBI:16526"/>
        <dbReference type="ChEBI" id="CHEBI:16810"/>
        <dbReference type="ChEBI" id="CHEBI:83099"/>
        <dbReference type="ChEBI" id="CHEBI:83120"/>
        <dbReference type="EC" id="1.2.4.2"/>
    </reaction>
</comment>
<dbReference type="GO" id="GO:0045252">
    <property type="term" value="C:oxoglutarate dehydrogenase complex"/>
    <property type="evidence" value="ECO:0007669"/>
    <property type="project" value="TreeGrafter"/>
</dbReference>
<dbReference type="GO" id="GO:0006099">
    <property type="term" value="P:tricarboxylic acid cycle"/>
    <property type="evidence" value="ECO:0007669"/>
    <property type="project" value="TreeGrafter"/>
</dbReference>
<dbReference type="GO" id="GO:0006096">
    <property type="term" value="P:glycolytic process"/>
    <property type="evidence" value="ECO:0007669"/>
    <property type="project" value="UniProtKB-KW"/>
</dbReference>
<dbReference type="Pfam" id="PF16870">
    <property type="entry name" value="OxoGdeHyase_C"/>
    <property type="match status" value="1"/>
</dbReference>
<feature type="domain" description="Transketolase-like pyrimidine-binding" evidence="12">
    <location>
        <begin position="581"/>
        <end position="774"/>
    </location>
</feature>
<accession>A0AA95HAX5</accession>
<dbReference type="Gene3D" id="3.40.50.12470">
    <property type="match status" value="1"/>
</dbReference>
<dbReference type="GO" id="GO:0005829">
    <property type="term" value="C:cytosol"/>
    <property type="evidence" value="ECO:0007669"/>
    <property type="project" value="TreeGrafter"/>
</dbReference>
<proteinExistence type="inferred from homology"/>
<dbReference type="CDD" id="cd02016">
    <property type="entry name" value="TPP_E1_OGDC_like"/>
    <property type="match status" value="1"/>
</dbReference>
<dbReference type="Pfam" id="PF02779">
    <property type="entry name" value="Transket_pyr"/>
    <property type="match status" value="1"/>
</dbReference>
<dbReference type="PIRSF" id="PIRSF000157">
    <property type="entry name" value="Oxoglu_dh_E1"/>
    <property type="match status" value="1"/>
</dbReference>
<evidence type="ECO:0000256" key="8">
    <source>
        <dbReference type="ARBA" id="ARBA00023052"/>
    </source>
</evidence>
<dbReference type="Gene3D" id="3.40.50.970">
    <property type="match status" value="1"/>
</dbReference>
<dbReference type="NCBIfam" id="NF006914">
    <property type="entry name" value="PRK09404.1"/>
    <property type="match status" value="1"/>
</dbReference>
<protein>
    <recommendedName>
        <fullName evidence="6">2-oxoglutarate dehydrogenase E1 component</fullName>
        <ecNumber evidence="5">1.2.4.2</ecNumber>
    </recommendedName>
    <alternativeName>
        <fullName evidence="10">Alpha-ketoglutarate dehydrogenase</fullName>
    </alternativeName>
</protein>
<dbReference type="InterPro" id="IPR031717">
    <property type="entry name" value="ODO-1/KGD_C"/>
</dbReference>
<evidence type="ECO:0000256" key="6">
    <source>
        <dbReference type="ARBA" id="ARBA00013321"/>
    </source>
</evidence>